<gene>
    <name evidence="1" type="ORF">BFV95_4806</name>
</gene>
<sequence length="49" mass="5867">MLSQVSALLVENDMATVRQITDVIESRERNSLWSKYTNFKEERPKLFEY</sequence>
<organism evidence="1 2">
    <name type="scientific">Alteromonas macleodii</name>
    <name type="common">Pseudoalteromonas macleodii</name>
    <dbReference type="NCBI Taxonomy" id="28108"/>
    <lineage>
        <taxon>Bacteria</taxon>
        <taxon>Pseudomonadati</taxon>
        <taxon>Pseudomonadota</taxon>
        <taxon>Gammaproteobacteria</taxon>
        <taxon>Alteromonadales</taxon>
        <taxon>Alteromonadaceae</taxon>
        <taxon>Alteromonas/Salinimonas group</taxon>
        <taxon>Alteromonas</taxon>
    </lineage>
</organism>
<evidence type="ECO:0000313" key="2">
    <source>
        <dbReference type="Proteomes" id="UP000095392"/>
    </source>
</evidence>
<comment type="caution">
    <text evidence="1">The sequence shown here is derived from an EMBL/GenBank/DDBJ whole genome shotgun (WGS) entry which is preliminary data.</text>
</comment>
<evidence type="ECO:0000313" key="1">
    <source>
        <dbReference type="EMBL" id="OES24377.1"/>
    </source>
</evidence>
<accession>A0AB36FKK1</accession>
<reference evidence="1 2" key="1">
    <citation type="submission" date="2016-09" db="EMBL/GenBank/DDBJ databases">
        <title>Draft Genome Sequence of four Alteromonas macleodii strains isolated from copper coupons and grown long-term at elevated copper levels.</title>
        <authorList>
            <person name="Cusick K."/>
            <person name="Dale J."/>
            <person name="Little B."/>
            <person name="Biffinger J."/>
        </authorList>
    </citation>
    <scope>NUCLEOTIDE SEQUENCE [LARGE SCALE GENOMIC DNA]</scope>
    <source>
        <strain evidence="1 2">KCP01</strain>
    </source>
</reference>
<protein>
    <submittedName>
        <fullName evidence="1">Uncharacterized protein</fullName>
    </submittedName>
</protein>
<dbReference type="AlphaFoldDB" id="A0AB36FKK1"/>
<name>A0AB36FKK1_ALTMA</name>
<dbReference type="Proteomes" id="UP000095392">
    <property type="component" value="Unassembled WGS sequence"/>
</dbReference>
<dbReference type="EMBL" id="MIPY01000062">
    <property type="protein sequence ID" value="OES24377.1"/>
    <property type="molecule type" value="Genomic_DNA"/>
</dbReference>
<proteinExistence type="predicted"/>
<keyword evidence="2" id="KW-1185">Reference proteome</keyword>